<evidence type="ECO:0000313" key="2">
    <source>
        <dbReference type="Proteomes" id="UP000585474"/>
    </source>
</evidence>
<dbReference type="AlphaFoldDB" id="A0A7J0DES2"/>
<gene>
    <name evidence="1" type="ORF">Acr_00g0028070</name>
</gene>
<dbReference type="PANTHER" id="PTHR15321">
    <property type="entry name" value="TUMOR SUPPRESSOR P53-BINDING PROTEIN 1"/>
    <property type="match status" value="1"/>
</dbReference>
<keyword evidence="2" id="KW-1185">Reference proteome</keyword>
<reference evidence="2" key="1">
    <citation type="submission" date="2019-07" db="EMBL/GenBank/DDBJ databases">
        <title>De Novo Assembly of kiwifruit Actinidia rufa.</title>
        <authorList>
            <person name="Sugita-Konishi S."/>
            <person name="Sato K."/>
            <person name="Mori E."/>
            <person name="Abe Y."/>
            <person name="Kisaki G."/>
            <person name="Hamano K."/>
            <person name="Suezawa K."/>
            <person name="Otani M."/>
            <person name="Fukuda T."/>
            <person name="Manabe T."/>
            <person name="Gomi K."/>
            <person name="Tabuchi M."/>
            <person name="Akimitsu K."/>
            <person name="Kataoka I."/>
        </authorList>
    </citation>
    <scope>NUCLEOTIDE SEQUENCE [LARGE SCALE GENOMIC DNA]</scope>
    <source>
        <strain evidence="2">cv. Fuchu</strain>
    </source>
</reference>
<dbReference type="InterPro" id="IPR036420">
    <property type="entry name" value="BRCT_dom_sf"/>
</dbReference>
<dbReference type="Proteomes" id="UP000585474">
    <property type="component" value="Unassembled WGS sequence"/>
</dbReference>
<dbReference type="OrthoDB" id="646980at2759"/>
<evidence type="ECO:0000313" key="1">
    <source>
        <dbReference type="EMBL" id="GFS33380.1"/>
    </source>
</evidence>
<dbReference type="Gene3D" id="3.40.50.10190">
    <property type="entry name" value="BRCT domain"/>
    <property type="match status" value="1"/>
</dbReference>
<dbReference type="GO" id="GO:0005634">
    <property type="term" value="C:nucleus"/>
    <property type="evidence" value="ECO:0007669"/>
    <property type="project" value="TreeGrafter"/>
</dbReference>
<dbReference type="GO" id="GO:0000077">
    <property type="term" value="P:DNA damage checkpoint signaling"/>
    <property type="evidence" value="ECO:0007669"/>
    <property type="project" value="TreeGrafter"/>
</dbReference>
<dbReference type="InterPro" id="IPR047252">
    <property type="entry name" value="TP53BP1-like"/>
</dbReference>
<dbReference type="EMBL" id="BJWL01000186">
    <property type="protein sequence ID" value="GFS33380.1"/>
    <property type="molecule type" value="Genomic_DNA"/>
</dbReference>
<accession>A0A7J0DES2</accession>
<name>A0A7J0DES2_9ERIC</name>
<protein>
    <submittedName>
        <fullName evidence="1">Uncharacterized protein</fullName>
    </submittedName>
</protein>
<dbReference type="GO" id="GO:0042393">
    <property type="term" value="F:histone binding"/>
    <property type="evidence" value="ECO:0007669"/>
    <property type="project" value="TreeGrafter"/>
</dbReference>
<proteinExistence type="predicted"/>
<dbReference type="PANTHER" id="PTHR15321:SF3">
    <property type="entry name" value="TP53-BINDING PROTEIN 1"/>
    <property type="match status" value="1"/>
</dbReference>
<sequence>MLVQNLDAEKISVGTIIVEDESMTSRHLKHCASEGKIPMMHGGGQVFKSLQRLVPNLDGEKISVGTIIAEDESMTSRHLKHCASEGKIPMMPASWIINSLHAGKRFLSWRTSITLLCPQSRFWSFPSSMAPSQEM</sequence>
<dbReference type="GO" id="GO:0045944">
    <property type="term" value="P:positive regulation of transcription by RNA polymerase II"/>
    <property type="evidence" value="ECO:0007669"/>
    <property type="project" value="TreeGrafter"/>
</dbReference>
<comment type="caution">
    <text evidence="1">The sequence shown here is derived from an EMBL/GenBank/DDBJ whole genome shotgun (WGS) entry which is preliminary data.</text>
</comment>
<organism evidence="1 2">
    <name type="scientific">Actinidia rufa</name>
    <dbReference type="NCBI Taxonomy" id="165716"/>
    <lineage>
        <taxon>Eukaryota</taxon>
        <taxon>Viridiplantae</taxon>
        <taxon>Streptophyta</taxon>
        <taxon>Embryophyta</taxon>
        <taxon>Tracheophyta</taxon>
        <taxon>Spermatophyta</taxon>
        <taxon>Magnoliopsida</taxon>
        <taxon>eudicotyledons</taxon>
        <taxon>Gunneridae</taxon>
        <taxon>Pentapetalae</taxon>
        <taxon>asterids</taxon>
        <taxon>Ericales</taxon>
        <taxon>Actinidiaceae</taxon>
        <taxon>Actinidia</taxon>
    </lineage>
</organism>